<dbReference type="Proteomes" id="UP000781932">
    <property type="component" value="Unassembled WGS sequence"/>
</dbReference>
<evidence type="ECO:0000256" key="1">
    <source>
        <dbReference type="SAM" id="SignalP"/>
    </source>
</evidence>
<dbReference type="EMBL" id="JAATWM020000065">
    <property type="protein sequence ID" value="KAF9869739.1"/>
    <property type="molecule type" value="Genomic_DNA"/>
</dbReference>
<dbReference type="PANTHER" id="PTHR35605">
    <property type="entry name" value="ECP2 EFFECTOR PROTEIN DOMAIN-CONTAINING PROTEIN-RELATED"/>
    <property type="match status" value="1"/>
</dbReference>
<evidence type="ECO:0000313" key="2">
    <source>
        <dbReference type="EMBL" id="KAF9869739.1"/>
    </source>
</evidence>
<reference evidence="2" key="2">
    <citation type="submission" date="2020-11" db="EMBL/GenBank/DDBJ databases">
        <title>Whole genome sequencing of Colletotrichum sp.</title>
        <authorList>
            <person name="Li H."/>
        </authorList>
    </citation>
    <scope>NUCLEOTIDE SEQUENCE</scope>
    <source>
        <strain evidence="2">CkLH20</strain>
    </source>
</reference>
<keyword evidence="3" id="KW-1185">Reference proteome</keyword>
<accession>A0A9P6HT95</accession>
<dbReference type="OrthoDB" id="3552888at2759"/>
<protein>
    <submittedName>
        <fullName evidence="2">Uncharacterized protein</fullName>
    </submittedName>
</protein>
<sequence>MRPAQLFTMMSASLALTAQAIQIASKAPIPGYQVFVPEWDFGENGTYKGTVEEVMEQLSEQNPTLLASFNLDSVDDAVSRDVFQRAVEDFDKTVCSVFASASVSAWEDGIRYLRKVKGTPWQPAGPAACGRIWYCNDDTKDKGLESYALIADGAQAANKACTDWKYRNWVSSGQAFHKTDKWNVLIYGGDDNRC</sequence>
<name>A0A9P6HT95_9PEZI</name>
<keyword evidence="1" id="KW-0732">Signal</keyword>
<dbReference type="GeneID" id="62168568"/>
<evidence type="ECO:0000313" key="3">
    <source>
        <dbReference type="Proteomes" id="UP000781932"/>
    </source>
</evidence>
<organism evidence="2 3">
    <name type="scientific">Colletotrichum karsti</name>
    <dbReference type="NCBI Taxonomy" id="1095194"/>
    <lineage>
        <taxon>Eukaryota</taxon>
        <taxon>Fungi</taxon>
        <taxon>Dikarya</taxon>
        <taxon>Ascomycota</taxon>
        <taxon>Pezizomycotina</taxon>
        <taxon>Sordariomycetes</taxon>
        <taxon>Hypocreomycetidae</taxon>
        <taxon>Glomerellales</taxon>
        <taxon>Glomerellaceae</taxon>
        <taxon>Colletotrichum</taxon>
        <taxon>Colletotrichum boninense species complex</taxon>
    </lineage>
</organism>
<dbReference type="PANTHER" id="PTHR35605:SF1">
    <property type="entry name" value="ECP2 EFFECTOR PROTEIN DOMAIN-CONTAINING PROTEIN-RELATED"/>
    <property type="match status" value="1"/>
</dbReference>
<proteinExistence type="predicted"/>
<feature type="signal peptide" evidence="1">
    <location>
        <begin position="1"/>
        <end position="20"/>
    </location>
</feature>
<dbReference type="AlphaFoldDB" id="A0A9P6HT95"/>
<gene>
    <name evidence="2" type="ORF">CkaCkLH20_12782</name>
</gene>
<comment type="caution">
    <text evidence="2">The sequence shown here is derived from an EMBL/GenBank/DDBJ whole genome shotgun (WGS) entry which is preliminary data.</text>
</comment>
<reference evidence="2" key="1">
    <citation type="submission" date="2020-03" db="EMBL/GenBank/DDBJ databases">
        <authorList>
            <person name="He L."/>
        </authorList>
    </citation>
    <scope>NUCLEOTIDE SEQUENCE</scope>
    <source>
        <strain evidence="2">CkLH20</strain>
    </source>
</reference>
<dbReference type="RefSeq" id="XP_038739200.1">
    <property type="nucleotide sequence ID" value="XM_038895494.1"/>
</dbReference>
<feature type="chain" id="PRO_5040331540" evidence="1">
    <location>
        <begin position="21"/>
        <end position="194"/>
    </location>
</feature>